<dbReference type="GO" id="GO:0019346">
    <property type="term" value="P:transsulfuration"/>
    <property type="evidence" value="ECO:0007669"/>
    <property type="project" value="InterPro"/>
</dbReference>
<dbReference type="GO" id="GO:0016740">
    <property type="term" value="F:transferase activity"/>
    <property type="evidence" value="ECO:0007669"/>
    <property type="project" value="UniProtKB-KW"/>
</dbReference>
<dbReference type="PIRSF" id="PIRSF001434">
    <property type="entry name" value="CGS"/>
    <property type="match status" value="1"/>
</dbReference>
<dbReference type="Gene3D" id="3.90.1150.10">
    <property type="entry name" value="Aspartate Aminotransferase, domain 1"/>
    <property type="match status" value="1"/>
</dbReference>
<dbReference type="eggNOG" id="COG0626">
    <property type="taxonomic scope" value="Bacteria"/>
</dbReference>
<evidence type="ECO:0000256" key="8">
    <source>
        <dbReference type="PIRSR" id="PIRSR001434-2"/>
    </source>
</evidence>
<dbReference type="Gene3D" id="3.40.640.10">
    <property type="entry name" value="Type I PLP-dependent aspartate aminotransferase-like (Major domain)"/>
    <property type="match status" value="1"/>
</dbReference>
<keyword evidence="6" id="KW-0486">Methionine biosynthesis</keyword>
<evidence type="ECO:0000256" key="6">
    <source>
        <dbReference type="ARBA" id="ARBA00023167"/>
    </source>
</evidence>
<dbReference type="EC" id="4.4.1.13" evidence="3"/>
<evidence type="ECO:0000256" key="3">
    <source>
        <dbReference type="ARBA" id="ARBA00012224"/>
    </source>
</evidence>
<dbReference type="EMBL" id="CP001841">
    <property type="protein sequence ID" value="AEF80707.1"/>
    <property type="molecule type" value="Genomic_DNA"/>
</dbReference>
<dbReference type="KEGG" id="taz:TREAZ_3200"/>
<dbReference type="GO" id="GO:0047804">
    <property type="term" value="F:cysteine-S-conjugate beta-lyase activity"/>
    <property type="evidence" value="ECO:0007669"/>
    <property type="project" value="UniProtKB-EC"/>
</dbReference>
<reference evidence="10 11" key="2">
    <citation type="journal article" date="2011" name="ISME J.">
        <title>RNA-seq reveals cooperative metabolic interactions between two termite-gut spirochete species in co-culture.</title>
        <authorList>
            <person name="Rosenthal A.Z."/>
            <person name="Matson E.G."/>
            <person name="Eldar A."/>
            <person name="Leadbetter J.R."/>
        </authorList>
    </citation>
    <scope>NUCLEOTIDE SEQUENCE [LARGE SCALE GENOMIC DNA]</scope>
    <source>
        <strain evidence="11">ATCC BAA-888 / DSM 13862 / ZAS-9</strain>
    </source>
</reference>
<dbReference type="PANTHER" id="PTHR11808:SF50">
    <property type="entry name" value="CYSTATHIONINE BETA-LYASE"/>
    <property type="match status" value="1"/>
</dbReference>
<evidence type="ECO:0000256" key="4">
    <source>
        <dbReference type="ARBA" id="ARBA00022605"/>
    </source>
</evidence>
<dbReference type="OrthoDB" id="9780685at2"/>
<dbReference type="InterPro" id="IPR054542">
    <property type="entry name" value="Cys_met_metab_PP"/>
</dbReference>
<keyword evidence="7" id="KW-0456">Lyase</keyword>
<dbReference type="InterPro" id="IPR015424">
    <property type="entry name" value="PyrdxlP-dep_Trfase"/>
</dbReference>
<gene>
    <name evidence="10" type="ordered locus">TREAZ_3200</name>
</gene>
<protein>
    <recommendedName>
        <fullName evidence="3">cysteine-S-conjugate beta-lyase</fullName>
        <ecNumber evidence="3">4.4.1.13</ecNumber>
    </recommendedName>
</protein>
<keyword evidence="10" id="KW-0808">Transferase</keyword>
<dbReference type="SUPFAM" id="SSF53383">
    <property type="entry name" value="PLP-dependent transferases"/>
    <property type="match status" value="1"/>
</dbReference>
<dbReference type="GO" id="GO:0005737">
    <property type="term" value="C:cytoplasm"/>
    <property type="evidence" value="ECO:0007669"/>
    <property type="project" value="TreeGrafter"/>
</dbReference>
<keyword evidence="5 8" id="KW-0663">Pyridoxal phosphate</keyword>
<comment type="cofactor">
    <cofactor evidence="1 9">
        <name>pyridoxal 5'-phosphate</name>
        <dbReference type="ChEBI" id="CHEBI:597326"/>
    </cofactor>
</comment>
<keyword evidence="4" id="KW-0028">Amino-acid biosynthesis</keyword>
<dbReference type="FunCoup" id="F5Y9S0">
    <property type="interactions" value="309"/>
</dbReference>
<dbReference type="Pfam" id="PF01053">
    <property type="entry name" value="Cys_Met_Meta_PP"/>
    <property type="match status" value="1"/>
</dbReference>
<reference evidence="11" key="1">
    <citation type="submission" date="2009-12" db="EMBL/GenBank/DDBJ databases">
        <title>Complete sequence of Treponema azotonutricium strain ZAS-9.</title>
        <authorList>
            <person name="Tetu S.G."/>
            <person name="Matson E."/>
            <person name="Ren Q."/>
            <person name="Seshadri R."/>
            <person name="Elbourne L."/>
            <person name="Hassan K.A."/>
            <person name="Durkin A."/>
            <person name="Radune D."/>
            <person name="Mohamoud Y."/>
            <person name="Shay R."/>
            <person name="Jin S."/>
            <person name="Zhang X."/>
            <person name="Lucey K."/>
            <person name="Ballor N.R."/>
            <person name="Ottesen E."/>
            <person name="Rosenthal R."/>
            <person name="Allen A."/>
            <person name="Leadbetter J.R."/>
            <person name="Paulsen I.T."/>
        </authorList>
    </citation>
    <scope>NUCLEOTIDE SEQUENCE [LARGE SCALE GENOMIC DNA]</scope>
    <source>
        <strain evidence="11">ATCC BAA-888 / DSM 13862 / ZAS-9</strain>
    </source>
</reference>
<evidence type="ECO:0000256" key="2">
    <source>
        <dbReference type="ARBA" id="ARBA00009077"/>
    </source>
</evidence>
<dbReference type="Proteomes" id="UP000009222">
    <property type="component" value="Chromosome"/>
</dbReference>
<dbReference type="FunFam" id="3.40.640.10:FF:000009">
    <property type="entry name" value="Cystathionine gamma-synthase homolog"/>
    <property type="match status" value="1"/>
</dbReference>
<dbReference type="STRING" id="545695.TREAZ_3200"/>
<dbReference type="AlphaFoldDB" id="F5Y9S0"/>
<proteinExistence type="inferred from homology"/>
<evidence type="ECO:0000256" key="9">
    <source>
        <dbReference type="RuleBase" id="RU362118"/>
    </source>
</evidence>
<organism evidence="10 11">
    <name type="scientific">Leadbettera azotonutricia (strain ATCC BAA-888 / DSM 13862 / ZAS-9)</name>
    <name type="common">Treponema azotonutricium</name>
    <dbReference type="NCBI Taxonomy" id="545695"/>
    <lineage>
        <taxon>Bacteria</taxon>
        <taxon>Pseudomonadati</taxon>
        <taxon>Spirochaetota</taxon>
        <taxon>Spirochaetia</taxon>
        <taxon>Spirochaetales</taxon>
        <taxon>Breznakiellaceae</taxon>
        <taxon>Leadbettera</taxon>
    </lineage>
</organism>
<evidence type="ECO:0000313" key="10">
    <source>
        <dbReference type="EMBL" id="AEF80707.1"/>
    </source>
</evidence>
<dbReference type="CDD" id="cd00614">
    <property type="entry name" value="CGS_like"/>
    <property type="match status" value="1"/>
</dbReference>
<comment type="similarity">
    <text evidence="2 9">Belongs to the trans-sulfuration enzymes family.</text>
</comment>
<dbReference type="GO" id="GO:0030170">
    <property type="term" value="F:pyridoxal phosphate binding"/>
    <property type="evidence" value="ECO:0007669"/>
    <property type="project" value="InterPro"/>
</dbReference>
<dbReference type="InterPro" id="IPR015421">
    <property type="entry name" value="PyrdxlP-dep_Trfase_major"/>
</dbReference>
<dbReference type="PROSITE" id="PS00868">
    <property type="entry name" value="CYS_MET_METAB_PP"/>
    <property type="match status" value="1"/>
</dbReference>
<evidence type="ECO:0000256" key="7">
    <source>
        <dbReference type="ARBA" id="ARBA00023239"/>
    </source>
</evidence>
<sequence>MKFGTLLIHNGHETDAGTGALGVPVYQTSTFLRRDMSKGPDSQEYDYSRGGNPTRKALEDVIAALENGARGFAFGSGMGAISSVIGMLSTGDHIIASEDIYGGSVFVLENFYKRWGLEVSLVDAADPDQVRKAIKPNTKAVYLETPSNPLLKITDLKACIKIAREAGLLAIVDNTFMTPYLQRPLDLGADIVVHSATKFLGGHSDVILGLAVTRTEELGKKLYPVQNSYGAIPGPWDEWLVIRGIKTLKVRLEAAQNTAKILADWLVKHPKVTDVYYPGLPNHPGRAIHEAQASGPGAMLAFKTQTEEQALAFYKRVRLAAAAPSLGGVETIASRPVTMSHVAMSAEKRERLGVTSTLIRIAFGLEDPEDLIGDFDQALREE</sequence>
<evidence type="ECO:0000256" key="5">
    <source>
        <dbReference type="ARBA" id="ARBA00022898"/>
    </source>
</evidence>
<dbReference type="HOGENOM" id="CLU_018986_2_0_12"/>
<feature type="modified residue" description="N6-(pyridoxal phosphate)lysine" evidence="8">
    <location>
        <position position="198"/>
    </location>
</feature>
<dbReference type="RefSeq" id="WP_015712360.1">
    <property type="nucleotide sequence ID" value="NC_015577.1"/>
</dbReference>
<dbReference type="InterPro" id="IPR015422">
    <property type="entry name" value="PyrdxlP-dep_Trfase_small"/>
</dbReference>
<name>F5Y9S0_LEAAZ</name>
<dbReference type="PANTHER" id="PTHR11808">
    <property type="entry name" value="TRANS-SULFURATION ENZYME FAMILY MEMBER"/>
    <property type="match status" value="1"/>
</dbReference>
<evidence type="ECO:0000313" key="11">
    <source>
        <dbReference type="Proteomes" id="UP000009222"/>
    </source>
</evidence>
<evidence type="ECO:0000256" key="1">
    <source>
        <dbReference type="ARBA" id="ARBA00001933"/>
    </source>
</evidence>
<keyword evidence="11" id="KW-1185">Reference proteome</keyword>
<accession>F5Y9S0</accession>
<dbReference type="GO" id="GO:0009086">
    <property type="term" value="P:methionine biosynthetic process"/>
    <property type="evidence" value="ECO:0007669"/>
    <property type="project" value="UniProtKB-KW"/>
</dbReference>
<dbReference type="InParanoid" id="F5Y9S0"/>
<dbReference type="InterPro" id="IPR000277">
    <property type="entry name" value="Cys/Met-Metab_PyrdxlP-dep_enz"/>
</dbReference>